<dbReference type="InterPro" id="IPR013763">
    <property type="entry name" value="Cyclin-like_dom"/>
</dbReference>
<dbReference type="Gene3D" id="1.10.472.10">
    <property type="entry name" value="Cyclin-like"/>
    <property type="match status" value="1"/>
</dbReference>
<proteinExistence type="predicted"/>
<name>A0ABD6ENN6_9BILA</name>
<dbReference type="InterPro" id="IPR036915">
    <property type="entry name" value="Cyclin-like_sf"/>
</dbReference>
<feature type="domain" description="Cyclin-like" evidence="3">
    <location>
        <begin position="36"/>
        <end position="123"/>
    </location>
</feature>
<evidence type="ECO:0000256" key="1">
    <source>
        <dbReference type="ARBA" id="ARBA00023127"/>
    </source>
</evidence>
<organism evidence="4 5">
    <name type="scientific">Gnathostoma spinigerum</name>
    <dbReference type="NCBI Taxonomy" id="75299"/>
    <lineage>
        <taxon>Eukaryota</taxon>
        <taxon>Metazoa</taxon>
        <taxon>Ecdysozoa</taxon>
        <taxon>Nematoda</taxon>
        <taxon>Chromadorea</taxon>
        <taxon>Rhabditida</taxon>
        <taxon>Spirurina</taxon>
        <taxon>Gnathostomatomorpha</taxon>
        <taxon>Gnathostomatoidea</taxon>
        <taxon>Gnathostomatidae</taxon>
        <taxon>Gnathostoma</taxon>
    </lineage>
</organism>
<keyword evidence="1" id="KW-0195">Cyclin</keyword>
<reference evidence="4 5" key="1">
    <citation type="submission" date="2024-08" db="EMBL/GenBank/DDBJ databases">
        <title>Gnathostoma spinigerum genome.</title>
        <authorList>
            <person name="Gonzalez-Bertolin B."/>
            <person name="Monzon S."/>
            <person name="Zaballos A."/>
            <person name="Jimenez P."/>
            <person name="Dekumyoy P."/>
            <person name="Varona S."/>
            <person name="Cuesta I."/>
            <person name="Sumanam S."/>
            <person name="Adisakwattana P."/>
            <person name="Gasser R.B."/>
            <person name="Hernandez-Gonzalez A."/>
            <person name="Young N.D."/>
            <person name="Perteguer M.J."/>
        </authorList>
    </citation>
    <scope>NUCLEOTIDE SEQUENCE [LARGE SCALE GENOMIC DNA]</scope>
    <source>
        <strain evidence="4">AL3</strain>
        <tissue evidence="4">Liver</tissue>
    </source>
</reference>
<dbReference type="SMART" id="SM00385">
    <property type="entry name" value="CYCLIN"/>
    <property type="match status" value="1"/>
</dbReference>
<accession>A0ABD6ENN6</accession>
<feature type="compositionally biased region" description="Basic and acidic residues" evidence="2">
    <location>
        <begin position="273"/>
        <end position="290"/>
    </location>
</feature>
<sequence length="365" mass="43114">MLLDRSYVDLKNQVIKAERKLLNALGFVVHVHHPHKLIYAYLLALDCLDNHELMQKAWSYMNDGLRTDIFLRYRPETIACACIYLAARTVKRPVALPQQPFPWYEAFDASDRDVKDISLILLKLYCRARAPNWSRLNDVLTQLRFNPDSVFQKNLAAASESKEDKAKSALERKRREVERKAAEMEQKANGLSANKNADRNRNGLSEKVREKEQIRQIRTRSESSSRSRSHSRSPAEPKKFRSSPLYARRRRRQSASRDRGGSANVKRHHKSHRDKEERRKAKEIKRAEKDRRRRSRSRDDRRRLDRERNQREREKDIFQVLGKRRQDSESPEPISKYRRAQQIAFCVDMAFGWCFEACQTYAECL</sequence>
<dbReference type="InterPro" id="IPR043198">
    <property type="entry name" value="Cyclin/Ssn8"/>
</dbReference>
<feature type="compositionally biased region" description="Basic and acidic residues" evidence="2">
    <location>
        <begin position="196"/>
        <end position="225"/>
    </location>
</feature>
<comment type="caution">
    <text evidence="4">The sequence shown here is derived from an EMBL/GenBank/DDBJ whole genome shotgun (WGS) entry which is preliminary data.</text>
</comment>
<evidence type="ECO:0000313" key="5">
    <source>
        <dbReference type="Proteomes" id="UP001608902"/>
    </source>
</evidence>
<gene>
    <name evidence="4" type="ORF">AB6A40_004996</name>
</gene>
<feature type="compositionally biased region" description="Basic and acidic residues" evidence="2">
    <location>
        <begin position="160"/>
        <end position="186"/>
    </location>
</feature>
<keyword evidence="5" id="KW-1185">Reference proteome</keyword>
<dbReference type="SUPFAM" id="SSF47954">
    <property type="entry name" value="Cyclin-like"/>
    <property type="match status" value="1"/>
</dbReference>
<feature type="region of interest" description="Disordered" evidence="2">
    <location>
        <begin position="156"/>
        <end position="335"/>
    </location>
</feature>
<evidence type="ECO:0000256" key="2">
    <source>
        <dbReference type="SAM" id="MobiDB-lite"/>
    </source>
</evidence>
<dbReference type="Proteomes" id="UP001608902">
    <property type="component" value="Unassembled WGS sequence"/>
</dbReference>
<dbReference type="FunFam" id="1.10.472.10:FF:000031">
    <property type="entry name" value="cyclin-L1-1-like isoform X1"/>
    <property type="match status" value="1"/>
</dbReference>
<dbReference type="PANTHER" id="PTHR10026">
    <property type="entry name" value="CYCLIN"/>
    <property type="match status" value="1"/>
</dbReference>
<evidence type="ECO:0000313" key="4">
    <source>
        <dbReference type="EMBL" id="MFH4978287.1"/>
    </source>
</evidence>
<dbReference type="EMBL" id="JBGFUD010003050">
    <property type="protein sequence ID" value="MFH4978287.1"/>
    <property type="molecule type" value="Genomic_DNA"/>
</dbReference>
<protein>
    <recommendedName>
        <fullName evidence="3">Cyclin-like domain-containing protein</fullName>
    </recommendedName>
</protein>
<evidence type="ECO:0000259" key="3">
    <source>
        <dbReference type="SMART" id="SM00385"/>
    </source>
</evidence>
<dbReference type="CDD" id="cd20533">
    <property type="entry name" value="CYCLIN_CCNL_rpt2"/>
    <property type="match status" value="1"/>
</dbReference>
<dbReference type="AlphaFoldDB" id="A0ABD6ENN6"/>
<feature type="compositionally biased region" description="Basic and acidic residues" evidence="2">
    <location>
        <begin position="297"/>
        <end position="317"/>
    </location>
</feature>
<dbReference type="PIRSF" id="PIRSF036580">
    <property type="entry name" value="Cyclin_L"/>
    <property type="match status" value="1"/>
</dbReference>